<name>A0AB73ASI0_BACFG</name>
<evidence type="ECO:0008006" key="3">
    <source>
        <dbReference type="Google" id="ProtNLM"/>
    </source>
</evidence>
<comment type="caution">
    <text evidence="1">The sequence shown here is derived from an EMBL/GenBank/DDBJ whole genome shotgun (WGS) entry which is preliminary data.</text>
</comment>
<proteinExistence type="predicted"/>
<reference evidence="1 2" key="1">
    <citation type="submission" date="2014-02" db="EMBL/GenBank/DDBJ databases">
        <authorList>
            <person name="Sears C."/>
            <person name="Carroll K."/>
            <person name="Sack B.R."/>
            <person name="Qadri F."/>
            <person name="Myers L.L."/>
            <person name="Chung G.-T."/>
            <person name="Escheverria P."/>
            <person name="Fraser C.M."/>
            <person name="Sadzewicz L."/>
            <person name="Shefchek K.A."/>
            <person name="Tallon L."/>
            <person name="Das S.P."/>
            <person name="Daugherty S."/>
            <person name="Mongodin E.F."/>
        </authorList>
    </citation>
    <scope>NUCLEOTIDE SEQUENCE [LARGE SCALE GENOMIC DNA]</scope>
    <source>
        <strain evidence="1 2">3783N1-6</strain>
    </source>
</reference>
<protein>
    <recommendedName>
        <fullName evidence="3">Transposase</fullName>
    </recommendedName>
</protein>
<gene>
    <name evidence="1" type="ORF">M119_4648</name>
</gene>
<dbReference type="EMBL" id="JGEU01000008">
    <property type="protein sequence ID" value="EYB12198.1"/>
    <property type="molecule type" value="Genomic_DNA"/>
</dbReference>
<feature type="non-terminal residue" evidence="1">
    <location>
        <position position="1"/>
    </location>
</feature>
<accession>A0AB73ASI0</accession>
<dbReference type="Proteomes" id="UP000021175">
    <property type="component" value="Unassembled WGS sequence"/>
</dbReference>
<dbReference type="AlphaFoldDB" id="A0AB73ASI0"/>
<sequence length="48" mass="5569">SLKTIGRKEGKTIKYLLITFSRKDIYIVKNRKATLKKAAFLLVLDKMI</sequence>
<evidence type="ECO:0000313" key="2">
    <source>
        <dbReference type="Proteomes" id="UP000021175"/>
    </source>
</evidence>
<organism evidence="1 2">
    <name type="scientific">Bacteroides fragilis str. 3783N1-6</name>
    <dbReference type="NCBI Taxonomy" id="1339310"/>
    <lineage>
        <taxon>Bacteria</taxon>
        <taxon>Pseudomonadati</taxon>
        <taxon>Bacteroidota</taxon>
        <taxon>Bacteroidia</taxon>
        <taxon>Bacteroidales</taxon>
        <taxon>Bacteroidaceae</taxon>
        <taxon>Bacteroides</taxon>
    </lineage>
</organism>
<evidence type="ECO:0000313" key="1">
    <source>
        <dbReference type="EMBL" id="EYB12198.1"/>
    </source>
</evidence>